<feature type="region of interest" description="Disordered" evidence="1">
    <location>
        <begin position="1"/>
        <end position="24"/>
    </location>
</feature>
<evidence type="ECO:0000313" key="2">
    <source>
        <dbReference type="EMBL" id="CAA9251053.1"/>
    </source>
</evidence>
<organism evidence="2">
    <name type="scientific">uncultured Acidimicrobiales bacterium</name>
    <dbReference type="NCBI Taxonomy" id="310071"/>
    <lineage>
        <taxon>Bacteria</taxon>
        <taxon>Bacillati</taxon>
        <taxon>Actinomycetota</taxon>
        <taxon>Acidimicrobiia</taxon>
        <taxon>Acidimicrobiales</taxon>
        <taxon>environmental samples</taxon>
    </lineage>
</organism>
<evidence type="ECO:0000256" key="1">
    <source>
        <dbReference type="SAM" id="MobiDB-lite"/>
    </source>
</evidence>
<protein>
    <recommendedName>
        <fullName evidence="3">EcsC family protein</fullName>
    </recommendedName>
</protein>
<proteinExistence type="predicted"/>
<reference evidence="2" key="1">
    <citation type="submission" date="2020-02" db="EMBL/GenBank/DDBJ databases">
        <authorList>
            <person name="Meier V. D."/>
        </authorList>
    </citation>
    <scope>NUCLEOTIDE SEQUENCE</scope>
    <source>
        <strain evidence="2">AVDCRST_MAG50</strain>
    </source>
</reference>
<name>A0A6J4IIK4_9ACTN</name>
<gene>
    <name evidence="2" type="ORF">AVDCRST_MAG50-2237</name>
</gene>
<sequence>MPGTAEQPEEQVAEGFSTVTGNQEASPADLASFTRALAASAREAGARAVASGQWATATLLDAVPRISVRDLETLKADHAGLSGAALAGELIRVASRRSATVGAAAGAIISAGQLAPPAWVAIPFELVVETIAVAAIELQLVAELHVVYQQPVTGPASHRSVVLLRAWAERRGVTPANLAAKGGLAEALGHGTRNELVRLVRRRVLNRLGRNVWTLAPLLAGAVAGAEINRRATRGLGEAVVRDLAAQARGPL</sequence>
<dbReference type="EMBL" id="CADCTF010000109">
    <property type="protein sequence ID" value="CAA9251053.1"/>
    <property type="molecule type" value="Genomic_DNA"/>
</dbReference>
<dbReference type="AlphaFoldDB" id="A0A6J4IIK4"/>
<accession>A0A6J4IIK4</accession>
<evidence type="ECO:0008006" key="3">
    <source>
        <dbReference type="Google" id="ProtNLM"/>
    </source>
</evidence>